<accession>A0ABV1FMJ3</accession>
<evidence type="ECO:0000313" key="4">
    <source>
        <dbReference type="Proteomes" id="UP001487296"/>
    </source>
</evidence>
<reference evidence="3 4" key="1">
    <citation type="submission" date="2024-04" db="EMBL/GenBank/DDBJ databases">
        <title>Human intestinal bacterial collection.</title>
        <authorList>
            <person name="Pauvert C."/>
            <person name="Hitch T.C.A."/>
            <person name="Clavel T."/>
        </authorList>
    </citation>
    <scope>NUCLEOTIDE SEQUENCE [LARGE SCALE GENOMIC DNA]</scope>
    <source>
        <strain evidence="3 4">CLA-AA-H145</strain>
    </source>
</reference>
<keyword evidence="2" id="KW-0479">Metal-binding</keyword>
<evidence type="ECO:0000313" key="3">
    <source>
        <dbReference type="EMBL" id="MEQ2485641.1"/>
    </source>
</evidence>
<organism evidence="3 4">
    <name type="scientific">Hallella faecis</name>
    <dbReference type="NCBI Taxonomy" id="2841596"/>
    <lineage>
        <taxon>Bacteria</taxon>
        <taxon>Pseudomonadati</taxon>
        <taxon>Bacteroidota</taxon>
        <taxon>Bacteroidia</taxon>
        <taxon>Bacteroidales</taxon>
        <taxon>Prevotellaceae</taxon>
        <taxon>Hallella</taxon>
    </lineage>
</organism>
<comment type="caution">
    <text evidence="3">The sequence shown here is derived from an EMBL/GenBank/DDBJ whole genome shotgun (WGS) entry which is preliminary data.</text>
</comment>
<dbReference type="Gene3D" id="3.40.1390.30">
    <property type="entry name" value="NIF3 (NGG1p interacting factor 3)-like"/>
    <property type="match status" value="2"/>
</dbReference>
<dbReference type="InterPro" id="IPR036069">
    <property type="entry name" value="DUF34/NIF3_sf"/>
</dbReference>
<gene>
    <name evidence="3" type="ORF">AAAT34_01075</name>
</gene>
<dbReference type="Proteomes" id="UP001487296">
    <property type="component" value="Unassembled WGS sequence"/>
</dbReference>
<dbReference type="SUPFAM" id="SSF102705">
    <property type="entry name" value="NIF3 (NGG1p interacting factor 3)-like"/>
    <property type="match status" value="1"/>
</dbReference>
<proteinExistence type="inferred from homology"/>
<evidence type="ECO:0000256" key="1">
    <source>
        <dbReference type="ARBA" id="ARBA00006964"/>
    </source>
</evidence>
<keyword evidence="4" id="KW-1185">Reference proteome</keyword>
<dbReference type="EMBL" id="JBBNFP010000002">
    <property type="protein sequence ID" value="MEQ2485641.1"/>
    <property type="molecule type" value="Genomic_DNA"/>
</dbReference>
<comment type="similarity">
    <text evidence="1">Belongs to the GTP cyclohydrolase I type 2/NIF3 family.</text>
</comment>
<protein>
    <submittedName>
        <fullName evidence="3">Nif3-like dinuclear metal center hexameric protein</fullName>
    </submittedName>
</protein>
<name>A0ABV1FMJ3_9BACT</name>
<evidence type="ECO:0000256" key="2">
    <source>
        <dbReference type="ARBA" id="ARBA00022723"/>
    </source>
</evidence>
<dbReference type="Pfam" id="PF01784">
    <property type="entry name" value="DUF34_NIF3"/>
    <property type="match status" value="1"/>
</dbReference>
<dbReference type="NCBIfam" id="TIGR00486">
    <property type="entry name" value="YbgI_SA1388"/>
    <property type="match status" value="1"/>
</dbReference>
<sequence>MKIVKVVNALEQFAPLPLQEGFDNAGLQIGLTEAEVSGALLCLDVTEAIVDEAIALGCNLIVSHHPLIFHKLSHITGEDCVQRTVMKAIENHICIVSMHTNMDSARGGVNYKIAEKMGLDGLRFFGKQQTVDGVEGGEGVIGELPEAIAADDLVIMLKRAFDVESVMANQLLRRPIRTVALCGGAGDFLLDEAIRQGADAFVTGEMHYHQYFGHEQQIQIAVIGHYQSEQFTNEIFRDIINKECPGVKCYLTRMNTNPIIYL</sequence>
<dbReference type="InterPro" id="IPR002678">
    <property type="entry name" value="DUF34/NIF3"/>
</dbReference>
<dbReference type="PANTHER" id="PTHR13799">
    <property type="entry name" value="NGG1 INTERACTING FACTOR 3"/>
    <property type="match status" value="1"/>
</dbReference>
<dbReference type="RefSeq" id="WP_215758592.1">
    <property type="nucleotide sequence ID" value="NZ_JAHKBE010000001.1"/>
</dbReference>
<dbReference type="PANTHER" id="PTHR13799:SF14">
    <property type="entry name" value="GTP CYCLOHYDROLASE 1 TYPE 2 HOMOLOG"/>
    <property type="match status" value="1"/>
</dbReference>